<proteinExistence type="predicted"/>
<evidence type="ECO:0000313" key="2">
    <source>
        <dbReference type="Proteomes" id="UP000814033"/>
    </source>
</evidence>
<name>A0ACB8S0I0_9AGAM</name>
<gene>
    <name evidence="1" type="ORF">FA95DRAFT_697876</name>
</gene>
<accession>A0ACB8S0I0</accession>
<evidence type="ECO:0000313" key="1">
    <source>
        <dbReference type="EMBL" id="KAI0049984.1"/>
    </source>
</evidence>
<reference evidence="1" key="2">
    <citation type="journal article" date="2022" name="New Phytol.">
        <title>Evolutionary transition to the ectomycorrhizal habit in the genomes of a hyperdiverse lineage of mushroom-forming fungi.</title>
        <authorList>
            <person name="Looney B."/>
            <person name="Miyauchi S."/>
            <person name="Morin E."/>
            <person name="Drula E."/>
            <person name="Courty P.E."/>
            <person name="Kohler A."/>
            <person name="Kuo A."/>
            <person name="LaButti K."/>
            <person name="Pangilinan J."/>
            <person name="Lipzen A."/>
            <person name="Riley R."/>
            <person name="Andreopoulos W."/>
            <person name="He G."/>
            <person name="Johnson J."/>
            <person name="Nolan M."/>
            <person name="Tritt A."/>
            <person name="Barry K.W."/>
            <person name="Grigoriev I.V."/>
            <person name="Nagy L.G."/>
            <person name="Hibbett D."/>
            <person name="Henrissat B."/>
            <person name="Matheny P.B."/>
            <person name="Labbe J."/>
            <person name="Martin F.M."/>
        </authorList>
    </citation>
    <scope>NUCLEOTIDE SEQUENCE</scope>
    <source>
        <strain evidence="1">FP105234-sp</strain>
    </source>
</reference>
<reference evidence="1" key="1">
    <citation type="submission" date="2021-02" db="EMBL/GenBank/DDBJ databases">
        <authorList>
            <consortium name="DOE Joint Genome Institute"/>
            <person name="Ahrendt S."/>
            <person name="Looney B.P."/>
            <person name="Miyauchi S."/>
            <person name="Morin E."/>
            <person name="Drula E."/>
            <person name="Courty P.E."/>
            <person name="Chicoki N."/>
            <person name="Fauchery L."/>
            <person name="Kohler A."/>
            <person name="Kuo A."/>
            <person name="Labutti K."/>
            <person name="Pangilinan J."/>
            <person name="Lipzen A."/>
            <person name="Riley R."/>
            <person name="Andreopoulos W."/>
            <person name="He G."/>
            <person name="Johnson J."/>
            <person name="Barry K.W."/>
            <person name="Grigoriev I.V."/>
            <person name="Nagy L."/>
            <person name="Hibbett D."/>
            <person name="Henrissat B."/>
            <person name="Matheny P.B."/>
            <person name="Labbe J."/>
            <person name="Martin F."/>
        </authorList>
    </citation>
    <scope>NUCLEOTIDE SEQUENCE</scope>
    <source>
        <strain evidence="1">FP105234-sp</strain>
    </source>
</reference>
<dbReference type="EMBL" id="MU275866">
    <property type="protein sequence ID" value="KAI0049984.1"/>
    <property type="molecule type" value="Genomic_DNA"/>
</dbReference>
<keyword evidence="2" id="KW-1185">Reference proteome</keyword>
<dbReference type="Proteomes" id="UP000814033">
    <property type="component" value="Unassembled WGS sequence"/>
</dbReference>
<organism evidence="1 2">
    <name type="scientific">Auriscalpium vulgare</name>
    <dbReference type="NCBI Taxonomy" id="40419"/>
    <lineage>
        <taxon>Eukaryota</taxon>
        <taxon>Fungi</taxon>
        <taxon>Dikarya</taxon>
        <taxon>Basidiomycota</taxon>
        <taxon>Agaricomycotina</taxon>
        <taxon>Agaricomycetes</taxon>
        <taxon>Russulales</taxon>
        <taxon>Auriscalpiaceae</taxon>
        <taxon>Auriscalpium</taxon>
    </lineage>
</organism>
<protein>
    <submittedName>
        <fullName evidence="1">Uncharacterized protein</fullName>
    </submittedName>
</protein>
<comment type="caution">
    <text evidence="1">The sequence shown here is derived from an EMBL/GenBank/DDBJ whole genome shotgun (WGS) entry which is preliminary data.</text>
</comment>
<sequence>MHDVRPTRVHRDRDIAPQPTDIAERMVAAQRKKHRCVTHHPLPTLPHRSPSAARPKDRAERAGVAVAGAAASRSPPSPRKPTPSAAPPPPQVVVVEPSADEFSRRLTISGSPRATKLYNPETDVIPMRRTTEPEAMSDSAGSSHAVAKPKPQSSRQLFDHRRDDPHHRFFVPLLSLRPQTPRRVKDQRVLCTAQEAVPRHIGTRSEDLAGFGRGDAG</sequence>